<dbReference type="GO" id="GO:0016887">
    <property type="term" value="F:ATP hydrolysis activity"/>
    <property type="evidence" value="ECO:0007669"/>
    <property type="project" value="InterPro"/>
</dbReference>
<evidence type="ECO:0000259" key="3">
    <source>
        <dbReference type="PROSITE" id="PS50893"/>
    </source>
</evidence>
<dbReference type="PANTHER" id="PTHR43158">
    <property type="entry name" value="SKFA PEPTIDE EXPORT ATP-BINDING PROTEIN SKFE"/>
    <property type="match status" value="1"/>
</dbReference>
<dbReference type="PANTHER" id="PTHR43158:SF2">
    <property type="entry name" value="SKFA PEPTIDE EXPORT ATP-BINDING PROTEIN SKFE"/>
    <property type="match status" value="1"/>
</dbReference>
<dbReference type="InterPro" id="IPR003439">
    <property type="entry name" value="ABC_transporter-like_ATP-bd"/>
</dbReference>
<dbReference type="Gene3D" id="3.40.50.300">
    <property type="entry name" value="P-loop containing nucleotide triphosphate hydrolases"/>
    <property type="match status" value="1"/>
</dbReference>
<dbReference type="InterPro" id="IPR027417">
    <property type="entry name" value="P-loop_NTPase"/>
</dbReference>
<sequence length="260" mass="28113">MSEVVRLVDVSVVRDGKAILKNIDWQIDDSQRWVIIGPNGAGKTTLLRILAAQLQPSSGTASILGAQLGQVNVFELRTRIGFASNSLAARIPNSESVLDAVMTASYAVTGRWNENYEDVDERRARRVLGEWQLADFADRAFGTLSDGERKRTQIARAVMPDPELLLLDEPVASLDLAAREHTVSIIGHYASAPAAPAIVMVTHHLEEIPAGFTHALILSDGAAFAAGPIDSTLTSDKISEAFGLEVVVTKENNRFTARAK</sequence>
<organism evidence="4">
    <name type="scientific">freshwater metagenome</name>
    <dbReference type="NCBI Taxonomy" id="449393"/>
    <lineage>
        <taxon>unclassified sequences</taxon>
        <taxon>metagenomes</taxon>
        <taxon>ecological metagenomes</taxon>
    </lineage>
</organism>
<gene>
    <name evidence="4" type="ORF">UFOPK3837_00725</name>
</gene>
<dbReference type="PROSITE" id="PS50893">
    <property type="entry name" value="ABC_TRANSPORTER_2"/>
    <property type="match status" value="1"/>
</dbReference>
<accession>A0A6J7KMD2</accession>
<dbReference type="GO" id="GO:0005524">
    <property type="term" value="F:ATP binding"/>
    <property type="evidence" value="ECO:0007669"/>
    <property type="project" value="UniProtKB-KW"/>
</dbReference>
<name>A0A6J7KMD2_9ZZZZ</name>
<evidence type="ECO:0000313" key="4">
    <source>
        <dbReference type="EMBL" id="CAB4955689.1"/>
    </source>
</evidence>
<feature type="domain" description="ABC transporter" evidence="3">
    <location>
        <begin position="5"/>
        <end position="245"/>
    </location>
</feature>
<keyword evidence="2" id="KW-0067">ATP-binding</keyword>
<evidence type="ECO:0000256" key="1">
    <source>
        <dbReference type="ARBA" id="ARBA00022741"/>
    </source>
</evidence>
<evidence type="ECO:0000256" key="2">
    <source>
        <dbReference type="ARBA" id="ARBA00022840"/>
    </source>
</evidence>
<keyword evidence="1" id="KW-0547">Nucleotide-binding</keyword>
<dbReference type="AlphaFoldDB" id="A0A6J7KMD2"/>
<dbReference type="SUPFAM" id="SSF52540">
    <property type="entry name" value="P-loop containing nucleoside triphosphate hydrolases"/>
    <property type="match status" value="1"/>
</dbReference>
<dbReference type="SMART" id="SM00382">
    <property type="entry name" value="AAA"/>
    <property type="match status" value="1"/>
</dbReference>
<proteinExistence type="predicted"/>
<reference evidence="4" key="1">
    <citation type="submission" date="2020-05" db="EMBL/GenBank/DDBJ databases">
        <authorList>
            <person name="Chiriac C."/>
            <person name="Salcher M."/>
            <person name="Ghai R."/>
            <person name="Kavagutti S V."/>
        </authorList>
    </citation>
    <scope>NUCLEOTIDE SEQUENCE</scope>
</reference>
<dbReference type="InterPro" id="IPR003593">
    <property type="entry name" value="AAA+_ATPase"/>
</dbReference>
<protein>
    <submittedName>
        <fullName evidence="4">Unannotated protein</fullName>
    </submittedName>
</protein>
<dbReference type="Pfam" id="PF00005">
    <property type="entry name" value="ABC_tran"/>
    <property type="match status" value="1"/>
</dbReference>
<dbReference type="EMBL" id="CAFBNO010000028">
    <property type="protein sequence ID" value="CAB4955689.1"/>
    <property type="molecule type" value="Genomic_DNA"/>
</dbReference>